<dbReference type="STRING" id="313628.LNTAR_24661"/>
<dbReference type="InterPro" id="IPR022853">
    <property type="entry name" value="FloA"/>
</dbReference>
<name>A6DTA3_9BACT</name>
<gene>
    <name evidence="6" type="ORF">LNTAR_24661</name>
</gene>
<organism evidence="6 7">
    <name type="scientific">Lentisphaera araneosa HTCC2155</name>
    <dbReference type="NCBI Taxonomy" id="313628"/>
    <lineage>
        <taxon>Bacteria</taxon>
        <taxon>Pseudomonadati</taxon>
        <taxon>Lentisphaerota</taxon>
        <taxon>Lentisphaeria</taxon>
        <taxon>Lentisphaerales</taxon>
        <taxon>Lentisphaeraceae</taxon>
        <taxon>Lentisphaera</taxon>
    </lineage>
</organism>
<evidence type="ECO:0000256" key="2">
    <source>
        <dbReference type="ARBA" id="ARBA00022692"/>
    </source>
</evidence>
<evidence type="ECO:0000313" key="6">
    <source>
        <dbReference type="EMBL" id="EDM25176.1"/>
    </source>
</evidence>
<sequence>MYIILTLGILVLLLLVFLVLINVGAYVKVKSNGIDLSFVNIVFSRLRGLNPDKLVDAYITLLRAGVSIEYTRIESHALCGGDVLSVVDASVSALKSSIDMDFEQLCKLDLAGRDVVSAVDSYVHPVVINCPSNKQPGYIVTVAKDGIRLGISVKLTVRSDLKSLIGGAGVLTVEARVQEKVLGAVGAAESHKDVLNNPSILVEHLQKESNALEGTYFTLVSVDVSGIKVLDNLKAKLDSIQSEADKKVAESRAEAQKADAKARQQEMKAKLQEMNANVVSARVVLPDAIKSGIDDGVLGTRESKVKNVSQWRSQAL</sequence>
<evidence type="ECO:0000256" key="1">
    <source>
        <dbReference type="ARBA" id="ARBA00022475"/>
    </source>
</evidence>
<evidence type="ECO:0000256" key="5">
    <source>
        <dbReference type="SAM" id="Coils"/>
    </source>
</evidence>
<evidence type="ECO:0000313" key="7">
    <source>
        <dbReference type="Proteomes" id="UP000004947"/>
    </source>
</evidence>
<evidence type="ECO:0000256" key="3">
    <source>
        <dbReference type="ARBA" id="ARBA00022989"/>
    </source>
</evidence>
<comment type="caution">
    <text evidence="6">The sequence shown here is derived from an EMBL/GenBank/DDBJ whole genome shotgun (WGS) entry which is preliminary data.</text>
</comment>
<reference evidence="6 7" key="1">
    <citation type="journal article" date="2010" name="J. Bacteriol.">
        <title>Genome sequence of Lentisphaera araneosa HTCC2155T, the type species of the order Lentisphaerales in the phylum Lentisphaerae.</title>
        <authorList>
            <person name="Thrash J.C."/>
            <person name="Cho J.C."/>
            <person name="Vergin K.L."/>
            <person name="Morris R.M."/>
            <person name="Giovannoni S.J."/>
        </authorList>
    </citation>
    <scope>NUCLEOTIDE SEQUENCE [LARGE SCALE GENOMIC DNA]</scope>
    <source>
        <strain evidence="6 7">HTCC2155</strain>
    </source>
</reference>
<dbReference type="Proteomes" id="UP000004947">
    <property type="component" value="Unassembled WGS sequence"/>
</dbReference>
<keyword evidence="7" id="KW-1185">Reference proteome</keyword>
<feature type="coiled-coil region" evidence="5">
    <location>
        <begin position="230"/>
        <end position="277"/>
    </location>
</feature>
<proteinExistence type="predicted"/>
<evidence type="ECO:0000256" key="4">
    <source>
        <dbReference type="ARBA" id="ARBA00023136"/>
    </source>
</evidence>
<accession>A6DTA3</accession>
<dbReference type="Pfam" id="PF12127">
    <property type="entry name" value="FloA"/>
    <property type="match status" value="1"/>
</dbReference>
<dbReference type="AlphaFoldDB" id="A6DTA3"/>
<keyword evidence="1" id="KW-1003">Cell membrane</keyword>
<dbReference type="RefSeq" id="WP_007281052.1">
    <property type="nucleotide sequence ID" value="NZ_ABCK01000035.1"/>
</dbReference>
<protein>
    <submittedName>
        <fullName evidence="6">Uncharacterized protein</fullName>
    </submittedName>
</protein>
<dbReference type="eggNOG" id="COG4864">
    <property type="taxonomic scope" value="Bacteria"/>
</dbReference>
<keyword evidence="5" id="KW-0175">Coiled coil</keyword>
<dbReference type="EMBL" id="ABCK01000035">
    <property type="protein sequence ID" value="EDM25176.1"/>
    <property type="molecule type" value="Genomic_DNA"/>
</dbReference>
<keyword evidence="2" id="KW-0812">Transmembrane</keyword>
<keyword evidence="3" id="KW-1133">Transmembrane helix</keyword>
<dbReference type="OrthoDB" id="9808365at2"/>
<keyword evidence="4" id="KW-0472">Membrane</keyword>